<feature type="transmembrane region" description="Helical" evidence="5">
    <location>
        <begin position="12"/>
        <end position="33"/>
    </location>
</feature>
<evidence type="ECO:0000256" key="1">
    <source>
        <dbReference type="ARBA" id="ARBA00022630"/>
    </source>
</evidence>
<keyword evidence="1" id="KW-0285">Flavoprotein</keyword>
<dbReference type="Proteomes" id="UP000616885">
    <property type="component" value="Unassembled WGS sequence"/>
</dbReference>
<reference evidence="6" key="1">
    <citation type="submission" date="2020-10" db="EMBL/GenBank/DDBJ databases">
        <title>High-Quality Genome Resource of Clonostachys rosea strain S41 by Oxford Nanopore Long-Read Sequencing.</title>
        <authorList>
            <person name="Wang H."/>
        </authorList>
    </citation>
    <scope>NUCLEOTIDE SEQUENCE</scope>
    <source>
        <strain evidence="6">S41</strain>
    </source>
</reference>
<keyword evidence="5" id="KW-0472">Membrane</keyword>
<organism evidence="6 7">
    <name type="scientific">Bionectria ochroleuca</name>
    <name type="common">Gliocladium roseum</name>
    <dbReference type="NCBI Taxonomy" id="29856"/>
    <lineage>
        <taxon>Eukaryota</taxon>
        <taxon>Fungi</taxon>
        <taxon>Dikarya</taxon>
        <taxon>Ascomycota</taxon>
        <taxon>Pezizomycotina</taxon>
        <taxon>Sordariomycetes</taxon>
        <taxon>Hypocreomycetidae</taxon>
        <taxon>Hypocreales</taxon>
        <taxon>Bionectriaceae</taxon>
        <taxon>Clonostachys</taxon>
    </lineage>
</organism>
<evidence type="ECO:0000256" key="5">
    <source>
        <dbReference type="SAM" id="Phobius"/>
    </source>
</evidence>
<keyword evidence="5" id="KW-0812">Transmembrane</keyword>
<keyword evidence="3" id="KW-0560">Oxidoreductase</keyword>
<feature type="transmembrane region" description="Helical" evidence="5">
    <location>
        <begin position="397"/>
        <end position="417"/>
    </location>
</feature>
<evidence type="ECO:0000256" key="2">
    <source>
        <dbReference type="ARBA" id="ARBA00022827"/>
    </source>
</evidence>
<dbReference type="PANTHER" id="PTHR46972:SF1">
    <property type="entry name" value="FAD DEPENDENT OXIDOREDUCTASE DOMAIN-CONTAINING PROTEIN"/>
    <property type="match status" value="1"/>
</dbReference>
<keyword evidence="4" id="KW-0503">Monooxygenase</keyword>
<dbReference type="SUPFAM" id="SSF51905">
    <property type="entry name" value="FAD/NAD(P)-binding domain"/>
    <property type="match status" value="1"/>
</dbReference>
<proteinExistence type="predicted"/>
<accession>A0A8H7NH43</accession>
<dbReference type="GO" id="GO:0004497">
    <property type="term" value="F:monooxygenase activity"/>
    <property type="evidence" value="ECO:0007669"/>
    <property type="project" value="UniProtKB-KW"/>
</dbReference>
<dbReference type="EMBL" id="JADCTT010000003">
    <property type="protein sequence ID" value="KAF9755556.1"/>
    <property type="molecule type" value="Genomic_DNA"/>
</dbReference>
<dbReference type="PRINTS" id="PR00420">
    <property type="entry name" value="RNGMNOXGNASE"/>
</dbReference>
<evidence type="ECO:0000256" key="4">
    <source>
        <dbReference type="ARBA" id="ARBA00023033"/>
    </source>
</evidence>
<dbReference type="Gene3D" id="3.50.50.60">
    <property type="entry name" value="FAD/NAD(P)-binding domain"/>
    <property type="match status" value="1"/>
</dbReference>
<gene>
    <name evidence="6" type="ORF">IM811_010997</name>
</gene>
<evidence type="ECO:0000256" key="3">
    <source>
        <dbReference type="ARBA" id="ARBA00023002"/>
    </source>
</evidence>
<evidence type="ECO:0008006" key="8">
    <source>
        <dbReference type="Google" id="ProtNLM"/>
    </source>
</evidence>
<comment type="caution">
    <text evidence="6">The sequence shown here is derived from an EMBL/GenBank/DDBJ whole genome shotgun (WGS) entry which is preliminary data.</text>
</comment>
<dbReference type="AlphaFoldDB" id="A0A8H7NH43"/>
<dbReference type="PANTHER" id="PTHR46972">
    <property type="entry name" value="MONOOXYGENASE ASQM-RELATED"/>
    <property type="match status" value="1"/>
</dbReference>
<evidence type="ECO:0000313" key="6">
    <source>
        <dbReference type="EMBL" id="KAF9755556.1"/>
    </source>
</evidence>
<protein>
    <recommendedName>
        <fullName evidence="8">FAD-binding domain-containing protein</fullName>
    </recommendedName>
</protein>
<sequence length="421" mass="45822">MGQKSHPLEGKDIIVAGGGVAGSAFVAALIKLWNPELKQPNIIVVERDPRDVVRQREGYSLSLTGHDDTSGLAVLKKLDLLDSALDKAVASTDNTGAFKIWGADWTEKTSLHRKPAEGLPTSTIRISRRELRGLLHNTIDDKSTILWETQCISAKALDNGRVQVELMENDNKSVRYEECDLLIAADGASSKLRSYLRPDDQLEYQGAALRGGLSRFDGPLPAPLNKDWGFALSGDGVSCFYSPVDEHTVVWTVGNQEPEPLPPLDHSSEAACKAVVERGRELGALFHEPFNTIVNNTDLSAVLCINASDKMPFCHDGFDTLPVVFIGDSNHALSPFSGIGANLALGDGWELAKQICATGQVSLASAVKGYDSIIVPRTTKIVKAARRRLEMGHSTGFKLWLFYLILALSRVVGRIVGDRRK</sequence>
<evidence type="ECO:0000313" key="7">
    <source>
        <dbReference type="Proteomes" id="UP000616885"/>
    </source>
</evidence>
<keyword evidence="2" id="KW-0274">FAD</keyword>
<keyword evidence="5" id="KW-1133">Transmembrane helix</keyword>
<dbReference type="InterPro" id="IPR036188">
    <property type="entry name" value="FAD/NAD-bd_sf"/>
</dbReference>
<name>A0A8H7NH43_BIOOC</name>